<name>A0ABY4E5R5_9NEIS</name>
<dbReference type="EMBL" id="CP091511">
    <property type="protein sequence ID" value="UOO90696.1"/>
    <property type="molecule type" value="Genomic_DNA"/>
</dbReference>
<sequence>MKLQWLILILAYFGIYLLVLALYWAFKYWGGCAGELACVFDEDRILGILTITSYMLTPALGIGGFLSWKIQHNRGLLAEEAKHIFLAVNNDLKNLKQLQYLLKQQSQHANISDLSEQINHTYQAIRSANLDIYADALVLYEMSNDEDLAQVRDAYHDVGLQLLQQLKPLVHANNATPAPKLEKTLEHKKQLNHQFKQILRQYIIFK</sequence>
<keyword evidence="1" id="KW-1133">Transmembrane helix</keyword>
<evidence type="ECO:0000313" key="3">
    <source>
        <dbReference type="Proteomes" id="UP000832011"/>
    </source>
</evidence>
<keyword evidence="1" id="KW-0472">Membrane</keyword>
<accession>A0ABY4E5R5</accession>
<feature type="transmembrane region" description="Helical" evidence="1">
    <location>
        <begin position="5"/>
        <end position="25"/>
    </location>
</feature>
<evidence type="ECO:0000313" key="2">
    <source>
        <dbReference type="EMBL" id="UOO90696.1"/>
    </source>
</evidence>
<protein>
    <submittedName>
        <fullName evidence="2">Uncharacterized protein</fullName>
    </submittedName>
</protein>
<gene>
    <name evidence="2" type="ORF">LVJ82_06940</name>
</gene>
<evidence type="ECO:0000256" key="1">
    <source>
        <dbReference type="SAM" id="Phobius"/>
    </source>
</evidence>
<keyword evidence="3" id="KW-1185">Reference proteome</keyword>
<dbReference type="RefSeq" id="WP_058305017.1">
    <property type="nucleotide sequence ID" value="NZ_CABKVG010000005.1"/>
</dbReference>
<feature type="transmembrane region" description="Helical" evidence="1">
    <location>
        <begin position="45"/>
        <end position="68"/>
    </location>
</feature>
<organism evidence="2 3">
    <name type="scientific">Vitreoscilla massiliensis</name>
    <dbReference type="NCBI Taxonomy" id="1689272"/>
    <lineage>
        <taxon>Bacteria</taxon>
        <taxon>Pseudomonadati</taxon>
        <taxon>Pseudomonadota</taxon>
        <taxon>Betaproteobacteria</taxon>
        <taxon>Neisseriales</taxon>
        <taxon>Neisseriaceae</taxon>
        <taxon>Vitreoscilla</taxon>
    </lineage>
</organism>
<proteinExistence type="predicted"/>
<reference evidence="2 3" key="1">
    <citation type="journal article" date="2022" name="Res Sq">
        <title>Evolution of multicellular longitudinally dividing oral cavity symbionts (Neisseriaceae).</title>
        <authorList>
            <person name="Nyongesa S."/>
            <person name="Weber P."/>
            <person name="Bernet E."/>
            <person name="Pullido F."/>
            <person name="Nieckarz M."/>
            <person name="Delaby M."/>
            <person name="Nieves C."/>
            <person name="Viehboeck T."/>
            <person name="Krause N."/>
            <person name="Rivera-Millot A."/>
            <person name="Nakamura A."/>
            <person name="Vischer N."/>
            <person name="VanNieuwenhze M."/>
            <person name="Brun Y."/>
            <person name="Cava F."/>
            <person name="Bulgheresi S."/>
            <person name="Veyrier F."/>
        </authorList>
    </citation>
    <scope>NUCLEOTIDE SEQUENCE [LARGE SCALE GENOMIC DNA]</scope>
    <source>
        <strain evidence="2 3">SN4</strain>
    </source>
</reference>
<keyword evidence="1" id="KW-0812">Transmembrane</keyword>
<dbReference type="Proteomes" id="UP000832011">
    <property type="component" value="Chromosome"/>
</dbReference>